<dbReference type="Gene3D" id="3.30.40.10">
    <property type="entry name" value="Zinc/RING finger domain, C3HC4 (zinc finger)"/>
    <property type="match status" value="1"/>
</dbReference>
<feature type="transmembrane region" description="Helical" evidence="12">
    <location>
        <begin position="288"/>
        <end position="307"/>
    </location>
</feature>
<evidence type="ECO:0000313" key="18">
    <source>
        <dbReference type="Proteomes" id="UP000663873"/>
    </source>
</evidence>
<evidence type="ECO:0000256" key="5">
    <source>
        <dbReference type="ARBA" id="ARBA00022679"/>
    </source>
</evidence>
<evidence type="ECO:0000256" key="3">
    <source>
        <dbReference type="ARBA" id="ARBA00004906"/>
    </source>
</evidence>
<feature type="compositionally biased region" description="Basic residues" evidence="11">
    <location>
        <begin position="54"/>
        <end position="69"/>
    </location>
</feature>
<dbReference type="Gene3D" id="3.30.160.60">
    <property type="entry name" value="Classic Zinc Finger"/>
    <property type="match status" value="1"/>
</dbReference>
<proteinExistence type="predicted"/>
<dbReference type="PANTHER" id="PTHR46661">
    <property type="entry name" value="E3 UBIQUITIN-PROTEIN LIGASE ZNRF1-LIKE PROTEIN"/>
    <property type="match status" value="1"/>
</dbReference>
<gene>
    <name evidence="14" type="ORF">HFQ381_LOCUS313</name>
    <name evidence="16" type="ORF">QYT958_LOCUS4055</name>
    <name evidence="15" type="ORF">UJA718_LOCUS18599</name>
</gene>
<feature type="transmembrane region" description="Helical" evidence="12">
    <location>
        <begin position="356"/>
        <end position="380"/>
    </location>
</feature>
<dbReference type="EMBL" id="CAJOBO010000007">
    <property type="protein sequence ID" value="CAF4090637.1"/>
    <property type="molecule type" value="Genomic_DNA"/>
</dbReference>
<feature type="domain" description="TLC" evidence="13">
    <location>
        <begin position="196"/>
        <end position="388"/>
    </location>
</feature>
<keyword evidence="9 10" id="KW-0472">Membrane</keyword>
<feature type="compositionally biased region" description="Low complexity" evidence="11">
    <location>
        <begin position="1"/>
        <end position="20"/>
    </location>
</feature>
<evidence type="ECO:0000256" key="12">
    <source>
        <dbReference type="SAM" id="Phobius"/>
    </source>
</evidence>
<evidence type="ECO:0000256" key="6">
    <source>
        <dbReference type="ARBA" id="ARBA00022692"/>
    </source>
</evidence>
<dbReference type="PANTHER" id="PTHR46661:SF4">
    <property type="entry name" value="RING-TYPE DOMAIN-CONTAINING PROTEIN"/>
    <property type="match status" value="1"/>
</dbReference>
<comment type="subcellular location">
    <subcellularLocation>
        <location evidence="2">Membrane</location>
        <topology evidence="2">Multi-pass membrane protein</topology>
    </subcellularLocation>
</comment>
<reference evidence="14" key="1">
    <citation type="submission" date="2021-02" db="EMBL/GenBank/DDBJ databases">
        <authorList>
            <person name="Nowell W R."/>
        </authorList>
    </citation>
    <scope>NUCLEOTIDE SEQUENCE</scope>
</reference>
<evidence type="ECO:0000256" key="9">
    <source>
        <dbReference type="ARBA" id="ARBA00023136"/>
    </source>
</evidence>
<dbReference type="InterPro" id="IPR051878">
    <property type="entry name" value="ZNRF_ubiq-protein_ligase"/>
</dbReference>
<evidence type="ECO:0000313" key="15">
    <source>
        <dbReference type="EMBL" id="CAF4393620.1"/>
    </source>
</evidence>
<dbReference type="GO" id="GO:0061630">
    <property type="term" value="F:ubiquitin protein ligase activity"/>
    <property type="evidence" value="ECO:0007669"/>
    <property type="project" value="UniProtKB-EC"/>
</dbReference>
<dbReference type="InterPro" id="IPR013083">
    <property type="entry name" value="Znf_RING/FYVE/PHD"/>
</dbReference>
<dbReference type="GO" id="GO:0016020">
    <property type="term" value="C:membrane"/>
    <property type="evidence" value="ECO:0007669"/>
    <property type="project" value="UniProtKB-SubCell"/>
</dbReference>
<dbReference type="GO" id="GO:0070936">
    <property type="term" value="P:protein K48-linked ubiquitination"/>
    <property type="evidence" value="ECO:0007669"/>
    <property type="project" value="TreeGrafter"/>
</dbReference>
<dbReference type="EMBL" id="CAJOBP010003188">
    <property type="protein sequence ID" value="CAF4393620.1"/>
    <property type="molecule type" value="Genomic_DNA"/>
</dbReference>
<organism evidence="14 17">
    <name type="scientific">Rotaria socialis</name>
    <dbReference type="NCBI Taxonomy" id="392032"/>
    <lineage>
        <taxon>Eukaryota</taxon>
        <taxon>Metazoa</taxon>
        <taxon>Spiralia</taxon>
        <taxon>Gnathifera</taxon>
        <taxon>Rotifera</taxon>
        <taxon>Eurotatoria</taxon>
        <taxon>Bdelloidea</taxon>
        <taxon>Philodinida</taxon>
        <taxon>Philodinidae</taxon>
        <taxon>Rotaria</taxon>
    </lineage>
</organism>
<accession>A0A819U877</accession>
<dbReference type="AlphaFoldDB" id="A0A819U877"/>
<feature type="compositionally biased region" description="Low complexity" evidence="11">
    <location>
        <begin position="70"/>
        <end position="80"/>
    </location>
</feature>
<dbReference type="Proteomes" id="UP000663851">
    <property type="component" value="Unassembled WGS sequence"/>
</dbReference>
<keyword evidence="6 10" id="KW-0812">Transmembrane</keyword>
<dbReference type="InterPro" id="IPR006634">
    <property type="entry name" value="TLC-dom"/>
</dbReference>
<dbReference type="EMBL" id="CAJOBR010000302">
    <property type="protein sequence ID" value="CAF4493373.1"/>
    <property type="molecule type" value="Genomic_DNA"/>
</dbReference>
<evidence type="ECO:0000256" key="4">
    <source>
        <dbReference type="ARBA" id="ARBA00012483"/>
    </source>
</evidence>
<protein>
    <recommendedName>
        <fullName evidence="4">RING-type E3 ubiquitin transferase</fullName>
        <ecNumber evidence="4">2.3.2.27</ecNumber>
    </recommendedName>
</protein>
<dbReference type="PROSITE" id="PS50922">
    <property type="entry name" value="TLC"/>
    <property type="match status" value="1"/>
</dbReference>
<dbReference type="SMART" id="SM00724">
    <property type="entry name" value="TLC"/>
    <property type="match status" value="1"/>
</dbReference>
<dbReference type="Proteomes" id="UP000663873">
    <property type="component" value="Unassembled WGS sequence"/>
</dbReference>
<dbReference type="Proteomes" id="UP000663848">
    <property type="component" value="Unassembled WGS sequence"/>
</dbReference>
<evidence type="ECO:0000313" key="17">
    <source>
        <dbReference type="Proteomes" id="UP000663851"/>
    </source>
</evidence>
<keyword evidence="18" id="KW-1185">Reference proteome</keyword>
<dbReference type="GO" id="GO:0043161">
    <property type="term" value="P:proteasome-mediated ubiquitin-dependent protein catabolic process"/>
    <property type="evidence" value="ECO:0007669"/>
    <property type="project" value="TreeGrafter"/>
</dbReference>
<keyword evidence="8 12" id="KW-1133">Transmembrane helix</keyword>
<name>A0A819U877_9BILA</name>
<evidence type="ECO:0000256" key="7">
    <source>
        <dbReference type="ARBA" id="ARBA00022786"/>
    </source>
</evidence>
<comment type="pathway">
    <text evidence="3">Protein modification; protein ubiquitination.</text>
</comment>
<dbReference type="Pfam" id="PF03798">
    <property type="entry name" value="TRAM_LAG1_CLN8"/>
    <property type="match status" value="1"/>
</dbReference>
<feature type="transmembrane region" description="Helical" evidence="12">
    <location>
        <begin position="328"/>
        <end position="350"/>
    </location>
</feature>
<keyword evidence="5" id="KW-0808">Transferase</keyword>
<dbReference type="EC" id="2.3.2.27" evidence="4"/>
<evidence type="ECO:0000256" key="8">
    <source>
        <dbReference type="ARBA" id="ARBA00022989"/>
    </source>
</evidence>
<comment type="caution">
    <text evidence="14">The sequence shown here is derived from an EMBL/GenBank/DDBJ whole genome shotgun (WGS) entry which is preliminary data.</text>
</comment>
<feature type="compositionally biased region" description="Polar residues" evidence="11">
    <location>
        <begin position="21"/>
        <end position="37"/>
    </location>
</feature>
<evidence type="ECO:0000256" key="2">
    <source>
        <dbReference type="ARBA" id="ARBA00004141"/>
    </source>
</evidence>
<sequence length="392" mass="44996">MGGRLTTSPSSTSPSSSTTTQRPTASNPSANSNPTRTHSNHHYQQQQQQQQQVVHHHHRSNSSHHHHSHGLFGNNSGNSNSRHRTASANIDPLAATTFNFNLLRYVGLEHESDDQSSDDDSPQAHRRLQHFIITLRDVPCPVCNKTIPSDLFEKHILHCLSKPRIDYNEDVLTEDKDECVICLDDLLAGQKIARLPCLCIYHKRKMLIEHKERFAQRLFIENPAMCTTDIISSFTRHAYSFVSFELGYFVFDSIDNIRNLSGRHTFEILLHHIIIIGCFGISLYLGRYIGYCVISLFIEINSIFLHLRQLFLFSNKSKRDQIYRINNIINLGTFVVFRFGVVTVMTVWLIMNRSNVPLILSFIGHLGLLIMTIINGYLLYRLIRSDYSVKHQ</sequence>
<evidence type="ECO:0000256" key="10">
    <source>
        <dbReference type="PROSITE-ProRule" id="PRU00205"/>
    </source>
</evidence>
<comment type="catalytic activity">
    <reaction evidence="1">
        <text>S-ubiquitinyl-[E2 ubiquitin-conjugating enzyme]-L-cysteine + [acceptor protein]-L-lysine = [E2 ubiquitin-conjugating enzyme]-L-cysteine + N(6)-ubiquitinyl-[acceptor protein]-L-lysine.</text>
        <dbReference type="EC" id="2.3.2.27"/>
    </reaction>
</comment>
<evidence type="ECO:0000256" key="1">
    <source>
        <dbReference type="ARBA" id="ARBA00000900"/>
    </source>
</evidence>
<evidence type="ECO:0000259" key="13">
    <source>
        <dbReference type="PROSITE" id="PS50922"/>
    </source>
</evidence>
<evidence type="ECO:0000313" key="14">
    <source>
        <dbReference type="EMBL" id="CAF4090637.1"/>
    </source>
</evidence>
<evidence type="ECO:0000313" key="16">
    <source>
        <dbReference type="EMBL" id="CAF4493373.1"/>
    </source>
</evidence>
<dbReference type="GO" id="GO:0005737">
    <property type="term" value="C:cytoplasm"/>
    <property type="evidence" value="ECO:0007669"/>
    <property type="project" value="TreeGrafter"/>
</dbReference>
<keyword evidence="7" id="KW-0833">Ubl conjugation pathway</keyword>
<evidence type="ECO:0000256" key="11">
    <source>
        <dbReference type="SAM" id="MobiDB-lite"/>
    </source>
</evidence>
<feature type="compositionally biased region" description="Low complexity" evidence="11">
    <location>
        <begin position="42"/>
        <end position="53"/>
    </location>
</feature>
<feature type="region of interest" description="Disordered" evidence="11">
    <location>
        <begin position="1"/>
        <end position="85"/>
    </location>
</feature>